<feature type="region of interest" description="Disordered" evidence="1">
    <location>
        <begin position="1"/>
        <end position="58"/>
    </location>
</feature>
<evidence type="ECO:0000313" key="2">
    <source>
        <dbReference type="EMBL" id="MFD2090009.1"/>
    </source>
</evidence>
<reference evidence="3" key="1">
    <citation type="journal article" date="2019" name="Int. J. Syst. Evol. Microbiol.">
        <title>The Global Catalogue of Microorganisms (GCM) 10K type strain sequencing project: providing services to taxonomists for standard genome sequencing and annotation.</title>
        <authorList>
            <consortium name="The Broad Institute Genomics Platform"/>
            <consortium name="The Broad Institute Genome Sequencing Center for Infectious Disease"/>
            <person name="Wu L."/>
            <person name="Ma J."/>
        </authorList>
    </citation>
    <scope>NUCLEOTIDE SEQUENCE [LARGE SCALE GENOMIC DNA]</scope>
    <source>
        <strain evidence="3">JCM 3338</strain>
    </source>
</reference>
<gene>
    <name evidence="2" type="ORF">ACFSHS_00320</name>
</gene>
<dbReference type="EMBL" id="JBHUHP010000001">
    <property type="protein sequence ID" value="MFD2090009.1"/>
    <property type="molecule type" value="Genomic_DNA"/>
</dbReference>
<keyword evidence="3" id="KW-1185">Reference proteome</keyword>
<name>A0ABW4X4N1_9ACTN</name>
<dbReference type="Proteomes" id="UP001597402">
    <property type="component" value="Unassembled WGS sequence"/>
</dbReference>
<dbReference type="RefSeq" id="WP_376870357.1">
    <property type="nucleotide sequence ID" value="NZ_JBHUHP010000001.1"/>
</dbReference>
<organism evidence="2 3">
    <name type="scientific">Blastococcus deserti</name>
    <dbReference type="NCBI Taxonomy" id="2259033"/>
    <lineage>
        <taxon>Bacteria</taxon>
        <taxon>Bacillati</taxon>
        <taxon>Actinomycetota</taxon>
        <taxon>Actinomycetes</taxon>
        <taxon>Geodermatophilales</taxon>
        <taxon>Geodermatophilaceae</taxon>
        <taxon>Blastococcus</taxon>
    </lineage>
</organism>
<protein>
    <submittedName>
        <fullName evidence="2">Uncharacterized protein</fullName>
    </submittedName>
</protein>
<sequence length="58" mass="5677">MKNLGSRTGADARNGLPGVRTGSDRGTASGSGRNGHDGLAEAVGVGTARAQARAVARS</sequence>
<comment type="caution">
    <text evidence="2">The sequence shown here is derived from an EMBL/GenBank/DDBJ whole genome shotgun (WGS) entry which is preliminary data.</text>
</comment>
<proteinExistence type="predicted"/>
<accession>A0ABW4X4N1</accession>
<evidence type="ECO:0000256" key="1">
    <source>
        <dbReference type="SAM" id="MobiDB-lite"/>
    </source>
</evidence>
<evidence type="ECO:0000313" key="3">
    <source>
        <dbReference type="Proteomes" id="UP001597402"/>
    </source>
</evidence>